<dbReference type="Gene3D" id="2.60.40.200">
    <property type="entry name" value="Superoxide dismutase, copper/zinc binding domain"/>
    <property type="match status" value="1"/>
</dbReference>
<dbReference type="Proteomes" id="UP000324091">
    <property type="component" value="Chromosome 6"/>
</dbReference>
<name>A0A5C6MX81_9TELE</name>
<feature type="domain" description="Superoxide dismutase copper/zinc binding" evidence="3">
    <location>
        <begin position="63"/>
        <end position="191"/>
    </location>
</feature>
<evidence type="ECO:0000313" key="4">
    <source>
        <dbReference type="EMBL" id="TWW59712.1"/>
    </source>
</evidence>
<dbReference type="GO" id="GO:0005507">
    <property type="term" value="F:copper ion binding"/>
    <property type="evidence" value="ECO:0007669"/>
    <property type="project" value="InterPro"/>
</dbReference>
<dbReference type="SUPFAM" id="SSF49329">
    <property type="entry name" value="Cu,Zn superoxide dismutase-like"/>
    <property type="match status" value="1"/>
</dbReference>
<evidence type="ECO:0000313" key="5">
    <source>
        <dbReference type="Proteomes" id="UP000324091"/>
    </source>
</evidence>
<dbReference type="PROSITE" id="PS00087">
    <property type="entry name" value="SOD_CU_ZN_1"/>
    <property type="match status" value="1"/>
</dbReference>
<dbReference type="GO" id="GO:0004784">
    <property type="term" value="F:superoxide dismutase activity"/>
    <property type="evidence" value="ECO:0007669"/>
    <property type="project" value="UniProtKB-EC"/>
</dbReference>
<feature type="signal peptide" evidence="2">
    <location>
        <begin position="1"/>
        <end position="26"/>
    </location>
</feature>
<keyword evidence="1" id="KW-0479">Metal-binding</keyword>
<comment type="cofactor">
    <cofactor evidence="1">
        <name>Cu cation</name>
        <dbReference type="ChEBI" id="CHEBI:23378"/>
    </cofactor>
    <text evidence="1">Binds 1 copper ion per subunit.</text>
</comment>
<comment type="similarity">
    <text evidence="1">Belongs to the Cu-Zn superoxide dismutase family.</text>
</comment>
<dbReference type="PROSITE" id="PS00332">
    <property type="entry name" value="SOD_CU_ZN_2"/>
    <property type="match status" value="1"/>
</dbReference>
<dbReference type="EC" id="1.15.1.1" evidence="1"/>
<feature type="chain" id="PRO_5022971797" description="Superoxide dismutase [Cu-Zn]" evidence="2">
    <location>
        <begin position="27"/>
        <end position="213"/>
    </location>
</feature>
<dbReference type="InterPro" id="IPR024134">
    <property type="entry name" value="SOD_Cu/Zn_/chaperone"/>
</dbReference>
<evidence type="ECO:0000259" key="3">
    <source>
        <dbReference type="Pfam" id="PF00080"/>
    </source>
</evidence>
<protein>
    <recommendedName>
        <fullName evidence="1">Superoxide dismutase [Cu-Zn]</fullName>
        <ecNumber evidence="1">1.15.1.1</ecNumber>
    </recommendedName>
</protein>
<keyword evidence="1" id="KW-0862">Zinc</keyword>
<keyword evidence="1" id="KW-0186">Copper</keyword>
<evidence type="ECO:0000256" key="2">
    <source>
        <dbReference type="SAM" id="SignalP"/>
    </source>
</evidence>
<dbReference type="Pfam" id="PF00080">
    <property type="entry name" value="Sod_Cu"/>
    <property type="match status" value="1"/>
</dbReference>
<proteinExistence type="inferred from homology"/>
<dbReference type="InterPro" id="IPR036423">
    <property type="entry name" value="SOD-like_Cu/Zn_dom_sf"/>
</dbReference>
<keyword evidence="5" id="KW-1185">Reference proteome</keyword>
<dbReference type="InterPro" id="IPR018152">
    <property type="entry name" value="SOD_Cu/Zn_BS"/>
</dbReference>
<keyword evidence="1" id="KW-0560">Oxidoreductase</keyword>
<dbReference type="PANTHER" id="PTHR10003">
    <property type="entry name" value="SUPEROXIDE DISMUTASE CU-ZN -RELATED"/>
    <property type="match status" value="1"/>
</dbReference>
<comment type="cofactor">
    <cofactor evidence="1">
        <name>Zn(2+)</name>
        <dbReference type="ChEBI" id="CHEBI:29105"/>
    </cofactor>
    <text evidence="1">Binds 1 zinc ion per subunit.</text>
</comment>
<accession>A0A5C6MX81</accession>
<dbReference type="InterPro" id="IPR001424">
    <property type="entry name" value="SOD_Cu_Zn_dom"/>
</dbReference>
<dbReference type="AlphaFoldDB" id="A0A5C6MX81"/>
<keyword evidence="2" id="KW-0732">Signal</keyword>
<comment type="caution">
    <text evidence="4">The sequence shown here is derived from an EMBL/GenBank/DDBJ whole genome shotgun (WGS) entry which is preliminary data.</text>
</comment>
<dbReference type="PRINTS" id="PR00068">
    <property type="entry name" value="CUZNDISMTASE"/>
</dbReference>
<gene>
    <name evidence="4" type="ORF">D4764_06G0012420</name>
</gene>
<comment type="catalytic activity">
    <reaction evidence="1">
        <text>2 superoxide + 2 H(+) = H2O2 + O2</text>
        <dbReference type="Rhea" id="RHEA:20696"/>
        <dbReference type="ChEBI" id="CHEBI:15378"/>
        <dbReference type="ChEBI" id="CHEBI:15379"/>
        <dbReference type="ChEBI" id="CHEBI:16240"/>
        <dbReference type="ChEBI" id="CHEBI:18421"/>
        <dbReference type="EC" id="1.15.1.1"/>
    </reaction>
</comment>
<reference evidence="4 5" key="1">
    <citation type="submission" date="2019-04" db="EMBL/GenBank/DDBJ databases">
        <title>Chromosome genome assembly for Takifugu flavidus.</title>
        <authorList>
            <person name="Xiao S."/>
        </authorList>
    </citation>
    <scope>NUCLEOTIDE SEQUENCE [LARGE SCALE GENOMIC DNA]</scope>
    <source>
        <strain evidence="4">HTHZ2018</strain>
        <tissue evidence="4">Muscle</tissue>
    </source>
</reference>
<organism evidence="4 5">
    <name type="scientific">Takifugu flavidus</name>
    <name type="common">sansaifugu</name>
    <dbReference type="NCBI Taxonomy" id="433684"/>
    <lineage>
        <taxon>Eukaryota</taxon>
        <taxon>Metazoa</taxon>
        <taxon>Chordata</taxon>
        <taxon>Craniata</taxon>
        <taxon>Vertebrata</taxon>
        <taxon>Euteleostomi</taxon>
        <taxon>Actinopterygii</taxon>
        <taxon>Neopterygii</taxon>
        <taxon>Teleostei</taxon>
        <taxon>Neoteleostei</taxon>
        <taxon>Acanthomorphata</taxon>
        <taxon>Eupercaria</taxon>
        <taxon>Tetraodontiformes</taxon>
        <taxon>Tetradontoidea</taxon>
        <taxon>Tetraodontidae</taxon>
        <taxon>Takifugu</taxon>
    </lineage>
</organism>
<sequence>MRPHGSASALAALMLLLADCQRCVLAEGDGSAPPEASQNNGSLYASCNMRPSSALPEDVPQLYGHVLFKQDRPQGILRVLFHVGGFLTDAEPKAIHIHQYGDLSQGCGSTRGHYNPYGENHPNHPGDFGNFVPQEGIISAVVESKATLFGGMSAIGRAVVVHEKNDDLGQGGDAGSLLHGNAGRRLACCVIGISSPDLWNLNYPKFAERMKKN</sequence>
<dbReference type="EMBL" id="RHFK02000019">
    <property type="protein sequence ID" value="TWW59712.1"/>
    <property type="molecule type" value="Genomic_DNA"/>
</dbReference>
<evidence type="ECO:0000256" key="1">
    <source>
        <dbReference type="RuleBase" id="RU000393"/>
    </source>
</evidence>
<comment type="function">
    <text evidence="1">Destroys radicals which are normally produced within the cells and which are toxic to biological systems.</text>
</comment>